<feature type="compositionally biased region" description="Polar residues" evidence="2">
    <location>
        <begin position="712"/>
        <end position="736"/>
    </location>
</feature>
<dbReference type="PROSITE" id="PS50829">
    <property type="entry name" value="GYF"/>
    <property type="match status" value="1"/>
</dbReference>
<dbReference type="PANTHER" id="PTHR46992">
    <property type="entry name" value="GYF DOMAIN-CONTAINING PROTEIN"/>
    <property type="match status" value="1"/>
</dbReference>
<evidence type="ECO:0000256" key="2">
    <source>
        <dbReference type="SAM" id="MobiDB-lite"/>
    </source>
</evidence>
<feature type="compositionally biased region" description="Polar residues" evidence="2">
    <location>
        <begin position="81"/>
        <end position="91"/>
    </location>
</feature>
<dbReference type="SUPFAM" id="SSF55277">
    <property type="entry name" value="GYF domain"/>
    <property type="match status" value="1"/>
</dbReference>
<feature type="compositionally biased region" description="Basic and acidic residues" evidence="2">
    <location>
        <begin position="224"/>
        <end position="234"/>
    </location>
</feature>
<feature type="compositionally biased region" description="Polar residues" evidence="2">
    <location>
        <begin position="212"/>
        <end position="223"/>
    </location>
</feature>
<dbReference type="EMBL" id="GGEC01048031">
    <property type="protein sequence ID" value="MBX28515.1"/>
    <property type="molecule type" value="Transcribed_RNA"/>
</dbReference>
<feature type="region of interest" description="Disordered" evidence="2">
    <location>
        <begin position="41"/>
        <end position="259"/>
    </location>
</feature>
<feature type="domain" description="GYF" evidence="3">
    <location>
        <begin position="553"/>
        <end position="604"/>
    </location>
</feature>
<dbReference type="Pfam" id="PF02213">
    <property type="entry name" value="GYF"/>
    <property type="match status" value="1"/>
</dbReference>
<dbReference type="InterPro" id="IPR035445">
    <property type="entry name" value="GYF-like_dom_sf"/>
</dbReference>
<feature type="coiled-coil region" evidence="1">
    <location>
        <begin position="889"/>
        <end position="923"/>
    </location>
</feature>
<sequence length="1522" mass="168798">MAEGKLDLPEDLLSSKPSDHSWTLPKVISLDASGVAEGEKAPIGLHDDSKDQLLSESSIPLSPQWLYTKPSDAKMDMRAPTSVSLGNSNDPNQKDGWRMDGSEDKKDWRRTAPDSEGSRRWREEERETGLLGARRDRRKTDRRADGVSIRETVESRVLSSSDRWHDGGNRNSGHEARRDSKWTSRWGPEDKDKEPRINKKADAEKEKEDVQNDNQSSMGSSRATSERDSDTRDKWRPRHRMEVHSGGSGSYRAAPGFGPERGCIEGPNLGFTFGRGRANAIGRSSSAATVSTANSHKNGIVIGKPNISSDTFCYPRGKLLNIYRTHKLDSSFSMIPDHMDESPPITQEGFIEPMAFVAPDAEEEAILSDIWKGKITSSEVVYSAFRKGRSTENIPGIGESTEEKHCIIKEAVDTFREAANDDVYQTNGISSLLNDGANVNALNEKDIDHEEEQNKGSADGFIASISESDNVSSAKVIGIASPIDAVENWKMLKPDSIDDTNSGLSMDVKARLPDDSSSLFVLPFSELSHSTSISHLAVDNEPKNQERGAAPEDLYFYYIDPHGNTQGPFLGADIILWFEEGYFGTELPVRSADAPEGSPFQNLGEVIPHLKLRDELASNEQGKSGYSGGKSDPGLHLASLPDIIDSSAVSDLCTPLSEVNSLASQHAQLRMSEAEVPLRLPHSESQNFHDFVAQDEEIIFPGRPSSVGYPTVKSSGNLHDPLANTSSHQSHPNELTESGLPYQKDNKLHPFGLFWSELEGSHTRQSESLDTLATMGRAAPYGVMTNQAPVNEQWPEGYGQDVLPVPNSFQDAIAARHLLHTELEPNNFDLAEQLMSRQLQQQQLQQHSTLSSHARSNESLLEHVPGQNLIHHQQLANHHAADLEHLLALRLQQQQQLQLQQQLRQQQQQQQQFHQQQKLLQERHQSQARQALLEQLLHGQIANPGLPHTRIDPLRANNVLDKFLLEQQLLQELQQQSHHSVRHPFPPVDRLTQAKFGQGAQQERQRDLFELLSRGQHGQIQALEQQMLQEQLQARQLLVGLRQRINLEDERCIDPVWPINENDQFLGNLAGNQRAHSSGISPLEFYQRQQRAPHEDQVSHLEQNFSLQDKLQQGIYEPGSVPFERSLSLPAGASGMNMDVVNAMAHAHGLDRQEFGPHMQSTAHVGAFSSGIPTHNPHHPMIPNHFPVSHLDKNEGGWSESNGQLSNDWIQSQIQQLHINAERQKRESDIKITAEDPASWMSDGLNDDKSRRLLMEFLHQRAGHQRGDSLHANDGSAGLYSVSSSLDPPFSVGPGHEAGLNNSFTVGSYGSNTSEQSDLHIANEQTNNVEVYEKLPFKSESRPKSEGPSFMSGINETNQVVFNSGITEKALFNKEYLEVEGKRRGSKSVGLAKGSVIDTREAVAGQFRLAAADRVETSVNPLSRHSSLNVAGGNLGFFDEKVGAQNSFAEDIGINQVPVSSKVQENILLRRLPVSHASSSQEGLFELVSDTTARGKNSLSFGDGNYLCLLVVSHYRMIFVQT</sequence>
<feature type="compositionally biased region" description="Basic and acidic residues" evidence="2">
    <location>
        <begin position="162"/>
        <end position="210"/>
    </location>
</feature>
<protein>
    <submittedName>
        <fullName evidence="4">Uncharacterized protein LOC105644854 isoform X2</fullName>
    </submittedName>
</protein>
<organism evidence="4">
    <name type="scientific">Rhizophora mucronata</name>
    <name type="common">Asiatic mangrove</name>
    <dbReference type="NCBI Taxonomy" id="61149"/>
    <lineage>
        <taxon>Eukaryota</taxon>
        <taxon>Viridiplantae</taxon>
        <taxon>Streptophyta</taxon>
        <taxon>Embryophyta</taxon>
        <taxon>Tracheophyta</taxon>
        <taxon>Spermatophyta</taxon>
        <taxon>Magnoliopsida</taxon>
        <taxon>eudicotyledons</taxon>
        <taxon>Gunneridae</taxon>
        <taxon>Pentapetalae</taxon>
        <taxon>rosids</taxon>
        <taxon>fabids</taxon>
        <taxon>Malpighiales</taxon>
        <taxon>Rhizophoraceae</taxon>
        <taxon>Rhizophora</taxon>
    </lineage>
</organism>
<feature type="compositionally biased region" description="Basic and acidic residues" evidence="2">
    <location>
        <begin position="41"/>
        <end position="53"/>
    </location>
</feature>
<evidence type="ECO:0000256" key="1">
    <source>
        <dbReference type="SAM" id="Coils"/>
    </source>
</evidence>
<proteinExistence type="predicted"/>
<dbReference type="PANTHER" id="PTHR46992:SF4">
    <property type="entry name" value="GYF DOMAIN-CONTAINING PROTEIN"/>
    <property type="match status" value="1"/>
</dbReference>
<feature type="region of interest" description="Disordered" evidence="2">
    <location>
        <begin position="710"/>
        <end position="742"/>
    </location>
</feature>
<name>A0A2P2ME36_RHIMU</name>
<evidence type="ECO:0000313" key="4">
    <source>
        <dbReference type="EMBL" id="MBX28515.1"/>
    </source>
</evidence>
<evidence type="ECO:0000259" key="3">
    <source>
        <dbReference type="PROSITE" id="PS50829"/>
    </source>
</evidence>
<feature type="region of interest" description="Disordered" evidence="2">
    <location>
        <begin position="1"/>
        <end position="24"/>
    </location>
</feature>
<keyword evidence="1" id="KW-0175">Coiled coil</keyword>
<dbReference type="SMART" id="SM00444">
    <property type="entry name" value="GYF"/>
    <property type="match status" value="1"/>
</dbReference>
<reference evidence="4" key="1">
    <citation type="submission" date="2018-02" db="EMBL/GenBank/DDBJ databases">
        <title>Rhizophora mucronata_Transcriptome.</title>
        <authorList>
            <person name="Meera S.P."/>
            <person name="Sreeshan A."/>
            <person name="Augustine A."/>
        </authorList>
    </citation>
    <scope>NUCLEOTIDE SEQUENCE</scope>
    <source>
        <tissue evidence="4">Leaf</tissue>
    </source>
</reference>
<dbReference type="Gene3D" id="3.30.1490.40">
    <property type="match status" value="1"/>
</dbReference>
<dbReference type="CDD" id="cd00072">
    <property type="entry name" value="GYF"/>
    <property type="match status" value="1"/>
</dbReference>
<dbReference type="InterPro" id="IPR003169">
    <property type="entry name" value="GYF"/>
</dbReference>
<feature type="compositionally biased region" description="Basic and acidic residues" evidence="2">
    <location>
        <begin position="92"/>
        <end position="128"/>
    </location>
</feature>
<accession>A0A2P2ME36</accession>